<keyword evidence="2" id="KW-0732">Signal</keyword>
<name>Q1QR51_NITHX</name>
<dbReference type="Gene3D" id="1.10.150.320">
    <property type="entry name" value="Photosystem II 12 kDa extrinsic protein"/>
    <property type="match status" value="1"/>
</dbReference>
<dbReference type="Pfam" id="PF12836">
    <property type="entry name" value="HHH_3"/>
    <property type="match status" value="1"/>
</dbReference>
<evidence type="ECO:0000256" key="2">
    <source>
        <dbReference type="SAM" id="SignalP"/>
    </source>
</evidence>
<proteinExistence type="predicted"/>
<accession>Q1QR51</accession>
<feature type="compositionally biased region" description="Low complexity" evidence="1">
    <location>
        <begin position="38"/>
        <end position="49"/>
    </location>
</feature>
<organism evidence="3 4">
    <name type="scientific">Nitrobacter hamburgensis (strain DSM 10229 / NCIMB 13809 / X14)</name>
    <dbReference type="NCBI Taxonomy" id="323097"/>
    <lineage>
        <taxon>Bacteria</taxon>
        <taxon>Pseudomonadati</taxon>
        <taxon>Pseudomonadota</taxon>
        <taxon>Alphaproteobacteria</taxon>
        <taxon>Hyphomicrobiales</taxon>
        <taxon>Nitrobacteraceae</taxon>
        <taxon>Nitrobacter</taxon>
    </lineage>
</organism>
<dbReference type="RefSeq" id="WP_011509000.1">
    <property type="nucleotide sequence ID" value="NC_007964.1"/>
</dbReference>
<dbReference type="EMBL" id="CP000319">
    <property type="protein sequence ID" value="ABE61296.1"/>
    <property type="molecule type" value="Genomic_DNA"/>
</dbReference>
<dbReference type="KEGG" id="nha:Nham_0405"/>
<dbReference type="STRING" id="323097.Nham_0405"/>
<sequence>MRHFTLASITAAALALGLLASSPSMAQSTQPAAKSDRMAPAGKMAPAAKTVPANSDAAKLDINTATKEELMAFKGIGDKYSDKIIAGRPYAKKDQLVSKNILPAAIYKKIAGQIIASQSK</sequence>
<dbReference type="SUPFAM" id="SSF81585">
    <property type="entry name" value="PsbU/PolX domain-like"/>
    <property type="match status" value="1"/>
</dbReference>
<dbReference type="OrthoDB" id="9787778at2"/>
<evidence type="ECO:0000313" key="4">
    <source>
        <dbReference type="Proteomes" id="UP000001953"/>
    </source>
</evidence>
<feature type="chain" id="PRO_5004195920" description="DNA-binding protein" evidence="2">
    <location>
        <begin position="27"/>
        <end position="120"/>
    </location>
</feature>
<feature type="signal peptide" evidence="2">
    <location>
        <begin position="1"/>
        <end position="26"/>
    </location>
</feature>
<dbReference type="Proteomes" id="UP000001953">
    <property type="component" value="Chromosome"/>
</dbReference>
<feature type="region of interest" description="Disordered" evidence="1">
    <location>
        <begin position="26"/>
        <end position="50"/>
    </location>
</feature>
<reference evidence="3 4" key="1">
    <citation type="submission" date="2006-03" db="EMBL/GenBank/DDBJ databases">
        <title>Complete sequence of chromosome of Nitrobacter hamburgensis X14.</title>
        <authorList>
            <consortium name="US DOE Joint Genome Institute"/>
            <person name="Copeland A."/>
            <person name="Lucas S."/>
            <person name="Lapidus A."/>
            <person name="Barry K."/>
            <person name="Detter J.C."/>
            <person name="Glavina del Rio T."/>
            <person name="Hammon N."/>
            <person name="Israni S."/>
            <person name="Dalin E."/>
            <person name="Tice H."/>
            <person name="Pitluck S."/>
            <person name="Chain P."/>
            <person name="Malfatti S."/>
            <person name="Shin M."/>
            <person name="Vergez L."/>
            <person name="Schmutz J."/>
            <person name="Larimer F."/>
            <person name="Land M."/>
            <person name="Hauser L."/>
            <person name="Kyrpides N."/>
            <person name="Ivanova N."/>
            <person name="Ward B."/>
            <person name="Arp D."/>
            <person name="Klotz M."/>
            <person name="Stein L."/>
            <person name="O'Mullan G."/>
            <person name="Starkenburg S."/>
            <person name="Sayavedra L."/>
            <person name="Poret-Peterson A.T."/>
            <person name="Gentry M.E."/>
            <person name="Bruce D."/>
            <person name="Richardson P."/>
        </authorList>
    </citation>
    <scope>NUCLEOTIDE SEQUENCE [LARGE SCALE GENOMIC DNA]</scope>
    <source>
        <strain evidence="4">DSM 10229 / NCIMB 13809 / X14</strain>
    </source>
</reference>
<gene>
    <name evidence="3" type="ordered locus">Nham_0405</name>
</gene>
<evidence type="ECO:0000313" key="3">
    <source>
        <dbReference type="EMBL" id="ABE61296.1"/>
    </source>
</evidence>
<keyword evidence="4" id="KW-1185">Reference proteome</keyword>
<evidence type="ECO:0008006" key="5">
    <source>
        <dbReference type="Google" id="ProtNLM"/>
    </source>
</evidence>
<dbReference type="AlphaFoldDB" id="Q1QR51"/>
<evidence type="ECO:0000256" key="1">
    <source>
        <dbReference type="SAM" id="MobiDB-lite"/>
    </source>
</evidence>
<dbReference type="eggNOG" id="COG1555">
    <property type="taxonomic scope" value="Bacteria"/>
</dbReference>
<protein>
    <recommendedName>
        <fullName evidence="5">DNA-binding protein</fullName>
    </recommendedName>
</protein>
<dbReference type="HOGENOM" id="CLU_052011_5_0_5"/>